<gene>
    <name evidence="3" type="ORF">jhhlp_006318</name>
</gene>
<dbReference type="STRING" id="41688.A0A2N3N5J4"/>
<keyword evidence="1" id="KW-0560">Oxidoreductase</keyword>
<proteinExistence type="predicted"/>
<dbReference type="InterPro" id="IPR042098">
    <property type="entry name" value="TauD-like_sf"/>
</dbReference>
<dbReference type="Pfam" id="PF02668">
    <property type="entry name" value="TauD"/>
    <property type="match status" value="1"/>
</dbReference>
<dbReference type="EMBL" id="NLAX01000701">
    <property type="protein sequence ID" value="PKS07710.1"/>
    <property type="molecule type" value="Genomic_DNA"/>
</dbReference>
<dbReference type="InterPro" id="IPR003819">
    <property type="entry name" value="TauD/TfdA-like"/>
</dbReference>
<dbReference type="GO" id="GO:0016491">
    <property type="term" value="F:oxidoreductase activity"/>
    <property type="evidence" value="ECO:0007669"/>
    <property type="project" value="UniProtKB-KW"/>
</dbReference>
<reference evidence="3 4" key="1">
    <citation type="journal article" date="2017" name="G3 (Bethesda)">
        <title>First Draft Genome Sequence of the Pathogenic Fungus Lomentospora prolificans (Formerly Scedosporium prolificans).</title>
        <authorList>
            <person name="Luo R."/>
            <person name="Zimin A."/>
            <person name="Workman R."/>
            <person name="Fan Y."/>
            <person name="Pertea G."/>
            <person name="Grossman N."/>
            <person name="Wear M.P."/>
            <person name="Jia B."/>
            <person name="Miller H."/>
            <person name="Casadevall A."/>
            <person name="Timp W."/>
            <person name="Zhang S.X."/>
            <person name="Salzberg S.L."/>
        </authorList>
    </citation>
    <scope>NUCLEOTIDE SEQUENCE [LARGE SCALE GENOMIC DNA]</scope>
    <source>
        <strain evidence="3 4">JHH-5317</strain>
    </source>
</reference>
<dbReference type="OrthoDB" id="272271at2759"/>
<name>A0A2N3N5J4_9PEZI</name>
<dbReference type="Gene3D" id="3.60.130.10">
    <property type="entry name" value="Clavaminate synthase-like"/>
    <property type="match status" value="1"/>
</dbReference>
<dbReference type="PANTHER" id="PTHR10696:SF49">
    <property type="entry name" value="TAUD_TFDA-LIKE DOMAIN-CONTAINING PROTEIN"/>
    <property type="match status" value="1"/>
</dbReference>
<protein>
    <recommendedName>
        <fullName evidence="2">TauD/TfdA-like domain-containing protein</fullName>
    </recommendedName>
</protein>
<dbReference type="AlphaFoldDB" id="A0A2N3N5J4"/>
<feature type="domain" description="TauD/TfdA-like" evidence="2">
    <location>
        <begin position="124"/>
        <end position="378"/>
    </location>
</feature>
<evidence type="ECO:0000313" key="4">
    <source>
        <dbReference type="Proteomes" id="UP000233524"/>
    </source>
</evidence>
<organism evidence="3 4">
    <name type="scientific">Lomentospora prolificans</name>
    <dbReference type="NCBI Taxonomy" id="41688"/>
    <lineage>
        <taxon>Eukaryota</taxon>
        <taxon>Fungi</taxon>
        <taxon>Dikarya</taxon>
        <taxon>Ascomycota</taxon>
        <taxon>Pezizomycotina</taxon>
        <taxon>Sordariomycetes</taxon>
        <taxon>Hypocreomycetidae</taxon>
        <taxon>Microascales</taxon>
        <taxon>Microascaceae</taxon>
        <taxon>Lomentospora</taxon>
    </lineage>
</organism>
<accession>A0A2N3N5J4</accession>
<dbReference type="SUPFAM" id="SSF51197">
    <property type="entry name" value="Clavaminate synthase-like"/>
    <property type="match status" value="1"/>
</dbReference>
<comment type="caution">
    <text evidence="3">The sequence shown here is derived from an EMBL/GenBank/DDBJ whole genome shotgun (WGS) entry which is preliminary data.</text>
</comment>
<evidence type="ECO:0000259" key="2">
    <source>
        <dbReference type="Pfam" id="PF02668"/>
    </source>
</evidence>
<evidence type="ECO:0000313" key="3">
    <source>
        <dbReference type="EMBL" id="PKS07710.1"/>
    </source>
</evidence>
<keyword evidence="4" id="KW-1185">Reference proteome</keyword>
<dbReference type="VEuPathDB" id="FungiDB:jhhlp_006318"/>
<dbReference type="InParanoid" id="A0A2N3N5J4"/>
<dbReference type="PANTHER" id="PTHR10696">
    <property type="entry name" value="GAMMA-BUTYROBETAINE HYDROXYLASE-RELATED"/>
    <property type="match status" value="1"/>
</dbReference>
<dbReference type="InterPro" id="IPR050411">
    <property type="entry name" value="AlphaKG_dependent_hydroxylases"/>
</dbReference>
<dbReference type="Proteomes" id="UP000233524">
    <property type="component" value="Unassembled WGS sequence"/>
</dbReference>
<evidence type="ECO:0000256" key="1">
    <source>
        <dbReference type="ARBA" id="ARBA00023002"/>
    </source>
</evidence>
<sequence length="428" mass="48311">MTSIISSCSDEPVQYYSQGLRGRFQVDALRAPATPSAPSKYADIDYEFSEEDYRKRTEAVIRAGGLETRVPLGFPTFIEGPMTWTGADFANDESYVVHLTDQWKAEIRNALKYFLSLGLPNTEVSPSNFPLPTLGPCLTQIRDDIYYGRGFSILRGLDVDEYSNDDGITVSLGVTSYVAPTRGKQNQRGDMIMHVMNVDEEDVEANKAVEKPFHTDTVCDVLCLFTKACASVGGRSIMASVGKVYNELAATRPDIIHTLIQANWPFDTQVLFLVHTFPSYSYYNRALLYQQSGRLLMNFSRRLLTGAAPRDPRSEGIPGLTERQAEALDAVHAIARAHEIRTVMQKGDIRFLNNMGVLHRRESFEDGEGSRRHLVRLWLHNEEHCWKLPAPLRLAWARVFEDDERETHWAFSPIGKDGKFLRSTVSCD</sequence>